<protein>
    <submittedName>
        <fullName evidence="1">Unannotated protein</fullName>
    </submittedName>
</protein>
<sequence>MSDTFTDESGMTDEVMTALTSAWFHMVINSGALKRVLVGTTTAPAL</sequence>
<dbReference type="AlphaFoldDB" id="A0A6J6SIA7"/>
<dbReference type="EMBL" id="CAEZYK010000119">
    <property type="protein sequence ID" value="CAB4734611.1"/>
    <property type="molecule type" value="Genomic_DNA"/>
</dbReference>
<accession>A0A6J6SIA7</accession>
<name>A0A6J6SIA7_9ZZZZ</name>
<gene>
    <name evidence="1" type="ORF">UFOPK2683_01501</name>
</gene>
<evidence type="ECO:0000313" key="1">
    <source>
        <dbReference type="EMBL" id="CAB4734611.1"/>
    </source>
</evidence>
<organism evidence="1">
    <name type="scientific">freshwater metagenome</name>
    <dbReference type="NCBI Taxonomy" id="449393"/>
    <lineage>
        <taxon>unclassified sequences</taxon>
        <taxon>metagenomes</taxon>
        <taxon>ecological metagenomes</taxon>
    </lineage>
</organism>
<proteinExistence type="predicted"/>
<reference evidence="1" key="1">
    <citation type="submission" date="2020-05" db="EMBL/GenBank/DDBJ databases">
        <authorList>
            <person name="Chiriac C."/>
            <person name="Salcher M."/>
            <person name="Ghai R."/>
            <person name="Kavagutti S V."/>
        </authorList>
    </citation>
    <scope>NUCLEOTIDE SEQUENCE</scope>
</reference>